<organism evidence="2 3">
    <name type="scientific">Zizania palustris</name>
    <name type="common">Northern wild rice</name>
    <dbReference type="NCBI Taxonomy" id="103762"/>
    <lineage>
        <taxon>Eukaryota</taxon>
        <taxon>Viridiplantae</taxon>
        <taxon>Streptophyta</taxon>
        <taxon>Embryophyta</taxon>
        <taxon>Tracheophyta</taxon>
        <taxon>Spermatophyta</taxon>
        <taxon>Magnoliopsida</taxon>
        <taxon>Liliopsida</taxon>
        <taxon>Poales</taxon>
        <taxon>Poaceae</taxon>
        <taxon>BOP clade</taxon>
        <taxon>Oryzoideae</taxon>
        <taxon>Oryzeae</taxon>
        <taxon>Zizaniinae</taxon>
        <taxon>Zizania</taxon>
    </lineage>
</organism>
<accession>A0A8J5R8R4</accession>
<name>A0A8J5R8R4_ZIZPA</name>
<keyword evidence="3" id="KW-1185">Reference proteome</keyword>
<sequence length="149" mass="15305">MRGCGRETRRWGVAMRGCGQEARRWGRPCGVAAGKPSYGSGHAGLRGVSEEAMRGCDQEARRWGQPCGAAKSERRGHAGLRPGGQTVGGGHAGLRSGSHAVGGGHAGARLWGEAMRGCGERAEMPCGAAAGRLGSGDDHARGCGERGER</sequence>
<reference evidence="2" key="1">
    <citation type="journal article" date="2021" name="bioRxiv">
        <title>Whole Genome Assembly and Annotation of Northern Wild Rice, Zizania palustris L., Supports a Whole Genome Duplication in the Zizania Genus.</title>
        <authorList>
            <person name="Haas M."/>
            <person name="Kono T."/>
            <person name="Macchietto M."/>
            <person name="Millas R."/>
            <person name="McGilp L."/>
            <person name="Shao M."/>
            <person name="Duquette J."/>
            <person name="Hirsch C.N."/>
            <person name="Kimball J."/>
        </authorList>
    </citation>
    <scope>NUCLEOTIDE SEQUENCE</scope>
    <source>
        <tissue evidence="2">Fresh leaf tissue</tissue>
    </source>
</reference>
<dbReference type="Proteomes" id="UP000729402">
    <property type="component" value="Unassembled WGS sequence"/>
</dbReference>
<proteinExistence type="predicted"/>
<comment type="caution">
    <text evidence="2">The sequence shown here is derived from an EMBL/GenBank/DDBJ whole genome shotgun (WGS) entry which is preliminary data.</text>
</comment>
<feature type="region of interest" description="Disordered" evidence="1">
    <location>
        <begin position="128"/>
        <end position="149"/>
    </location>
</feature>
<dbReference type="EMBL" id="JAAALK010001691">
    <property type="protein sequence ID" value="KAG8040784.1"/>
    <property type="molecule type" value="Genomic_DNA"/>
</dbReference>
<gene>
    <name evidence="2" type="ORF">GUJ93_ZPchr0405g2936</name>
</gene>
<feature type="region of interest" description="Disordered" evidence="1">
    <location>
        <begin position="67"/>
        <end position="103"/>
    </location>
</feature>
<protein>
    <submittedName>
        <fullName evidence="2">Uncharacterized protein</fullName>
    </submittedName>
</protein>
<feature type="compositionally biased region" description="Basic and acidic residues" evidence="1">
    <location>
        <begin position="135"/>
        <end position="149"/>
    </location>
</feature>
<feature type="compositionally biased region" description="Gly residues" evidence="1">
    <location>
        <begin position="81"/>
        <end position="92"/>
    </location>
</feature>
<reference evidence="2" key="2">
    <citation type="submission" date="2021-02" db="EMBL/GenBank/DDBJ databases">
        <authorList>
            <person name="Kimball J.A."/>
            <person name="Haas M.W."/>
            <person name="Macchietto M."/>
            <person name="Kono T."/>
            <person name="Duquette J."/>
            <person name="Shao M."/>
        </authorList>
    </citation>
    <scope>NUCLEOTIDE SEQUENCE</scope>
    <source>
        <tissue evidence="2">Fresh leaf tissue</tissue>
    </source>
</reference>
<evidence type="ECO:0000313" key="3">
    <source>
        <dbReference type="Proteomes" id="UP000729402"/>
    </source>
</evidence>
<evidence type="ECO:0000256" key="1">
    <source>
        <dbReference type="SAM" id="MobiDB-lite"/>
    </source>
</evidence>
<evidence type="ECO:0000313" key="2">
    <source>
        <dbReference type="EMBL" id="KAG8040784.1"/>
    </source>
</evidence>
<dbReference type="AlphaFoldDB" id="A0A8J5R8R4"/>